<dbReference type="EMBL" id="JAMQYH010000005">
    <property type="protein sequence ID" value="KAJ1686030.1"/>
    <property type="molecule type" value="Genomic_DNA"/>
</dbReference>
<dbReference type="InterPro" id="IPR018289">
    <property type="entry name" value="MULE_transposase_dom"/>
</dbReference>
<dbReference type="Pfam" id="PF04434">
    <property type="entry name" value="SWIM"/>
    <property type="match status" value="1"/>
</dbReference>
<dbReference type="PANTHER" id="PTHR47718:SF7">
    <property type="entry name" value="PROTEIN FAR1-RELATED SEQUENCE"/>
    <property type="match status" value="1"/>
</dbReference>
<dbReference type="PANTHER" id="PTHR47718">
    <property type="entry name" value="OS01G0519700 PROTEIN"/>
    <property type="match status" value="1"/>
</dbReference>
<keyword evidence="3" id="KW-0862">Zinc</keyword>
<evidence type="ECO:0000313" key="8">
    <source>
        <dbReference type="Proteomes" id="UP001151287"/>
    </source>
</evidence>
<dbReference type="GO" id="GO:0008270">
    <property type="term" value="F:zinc ion binding"/>
    <property type="evidence" value="ECO:0007669"/>
    <property type="project" value="UniProtKB-KW"/>
</dbReference>
<dbReference type="PROSITE" id="PS50966">
    <property type="entry name" value="ZF_SWIM"/>
    <property type="match status" value="1"/>
</dbReference>
<sequence length="729" mass="83683">MATNHALTSDENPNSSQLLATDQTNLEQTHNFNTPISGDIVTPNSLAETSDQDPRMNSYSRIDPRFPIVGMVFYSEEEAYNFYNSYARKRGFSVRKGHLSRRKDGSVQCRHYMCSNEGKRQLHPTHITKKPRPLERTNCLARIEFTVNRENIWVVKRFSDEHNHPMASPNKACLLRSHRKKVQKERPVFSESDLYHGVRPDTVKEHEDMAETGTGIAMLSGTNCLSKKRVRDLEKGDTQLILDFLKKKQIEEPKFFYAVQLDEGERFTNCFWADAKSVADYTYFGDAVCFETSYHSSMYDLPVAMFIGMNNHKQIIVFGGALLLDETIESFLWLFKTFLAVMSGKQPETIFTNFSVAVSEAISAVFPMATHRICLWHVVNIACMHVQAQTFGQEASFRKEFENLIYGSEFETESGFCEGWDDVRTKYSLNDISWFTEVLNVCQKWASPYQCSSFAGIMASKDWYMIMGNLFKRHFYRKLPLGKFMVQYFKSITELREKEWLEDLETLRTRPVPLVDIPMLAEVADSYTRTVYIDFEHEYKNQLACICETLTVNGSMYTYRVSVPQKPYIGIVEFEPSEVKVSCSCKKFESMGILCMHALKVLNNNNILYLPGQYILKRWSKYAKDESKNDALAVRGSSTLQNGRVWRKLVRLMVKSSFCKEVLGIVENGLDKFIGQMESLAQGLDTDEVNIGENLHSNPLDSNNISFEGFEFSTRKAGTTLYKACLGFC</sequence>
<protein>
    <recommendedName>
        <fullName evidence="6">SWIM-type domain-containing protein</fullName>
    </recommendedName>
</protein>
<evidence type="ECO:0000256" key="4">
    <source>
        <dbReference type="PROSITE-ProRule" id="PRU00325"/>
    </source>
</evidence>
<evidence type="ECO:0000259" key="6">
    <source>
        <dbReference type="PROSITE" id="PS50966"/>
    </source>
</evidence>
<dbReference type="InterPro" id="IPR007527">
    <property type="entry name" value="Znf_SWIM"/>
</dbReference>
<accession>A0A9Q0C2F6</accession>
<dbReference type="InterPro" id="IPR004330">
    <property type="entry name" value="FAR1_DNA_bnd_dom"/>
</dbReference>
<comment type="caution">
    <text evidence="7">The sequence shown here is derived from an EMBL/GenBank/DDBJ whole genome shotgun (WGS) entry which is preliminary data.</text>
</comment>
<name>A0A9Q0C2F6_9POAL</name>
<organism evidence="7 8">
    <name type="scientific">Rhynchospora breviuscula</name>
    <dbReference type="NCBI Taxonomy" id="2022672"/>
    <lineage>
        <taxon>Eukaryota</taxon>
        <taxon>Viridiplantae</taxon>
        <taxon>Streptophyta</taxon>
        <taxon>Embryophyta</taxon>
        <taxon>Tracheophyta</taxon>
        <taxon>Spermatophyta</taxon>
        <taxon>Magnoliopsida</taxon>
        <taxon>Liliopsida</taxon>
        <taxon>Poales</taxon>
        <taxon>Cyperaceae</taxon>
        <taxon>Cyperoideae</taxon>
        <taxon>Rhynchosporeae</taxon>
        <taxon>Rhynchospora</taxon>
    </lineage>
</organism>
<reference evidence="7" key="1">
    <citation type="journal article" date="2022" name="Cell">
        <title>Repeat-based holocentromeres influence genome architecture and karyotype evolution.</title>
        <authorList>
            <person name="Hofstatter P.G."/>
            <person name="Thangavel G."/>
            <person name="Lux T."/>
            <person name="Neumann P."/>
            <person name="Vondrak T."/>
            <person name="Novak P."/>
            <person name="Zhang M."/>
            <person name="Costa L."/>
            <person name="Castellani M."/>
            <person name="Scott A."/>
            <person name="Toegelov H."/>
            <person name="Fuchs J."/>
            <person name="Mata-Sucre Y."/>
            <person name="Dias Y."/>
            <person name="Vanzela A.L.L."/>
            <person name="Huettel B."/>
            <person name="Almeida C.C.S."/>
            <person name="Simkova H."/>
            <person name="Souza G."/>
            <person name="Pedrosa-Harand A."/>
            <person name="Macas J."/>
            <person name="Mayer K.F.X."/>
            <person name="Houben A."/>
            <person name="Marques A."/>
        </authorList>
    </citation>
    <scope>NUCLEOTIDE SEQUENCE</scope>
    <source>
        <strain evidence="7">RhyBre1mFocal</strain>
    </source>
</reference>
<dbReference type="Pfam" id="PF10551">
    <property type="entry name" value="MULE"/>
    <property type="match status" value="1"/>
</dbReference>
<proteinExistence type="predicted"/>
<dbReference type="Pfam" id="PF03101">
    <property type="entry name" value="FAR1"/>
    <property type="match status" value="1"/>
</dbReference>
<dbReference type="AlphaFoldDB" id="A0A9Q0C2F6"/>
<dbReference type="Proteomes" id="UP001151287">
    <property type="component" value="Unassembled WGS sequence"/>
</dbReference>
<dbReference type="InterPro" id="IPR006564">
    <property type="entry name" value="Znf_PMZ"/>
</dbReference>
<evidence type="ECO:0000256" key="5">
    <source>
        <dbReference type="SAM" id="MobiDB-lite"/>
    </source>
</evidence>
<evidence type="ECO:0000313" key="7">
    <source>
        <dbReference type="EMBL" id="KAJ1686030.1"/>
    </source>
</evidence>
<dbReference type="OrthoDB" id="1894539at2759"/>
<dbReference type="SMART" id="SM00575">
    <property type="entry name" value="ZnF_PMZ"/>
    <property type="match status" value="1"/>
</dbReference>
<feature type="domain" description="SWIM-type" evidence="6">
    <location>
        <begin position="568"/>
        <end position="606"/>
    </location>
</feature>
<evidence type="ECO:0000256" key="2">
    <source>
        <dbReference type="ARBA" id="ARBA00022771"/>
    </source>
</evidence>
<feature type="region of interest" description="Disordered" evidence="5">
    <location>
        <begin position="29"/>
        <end position="58"/>
    </location>
</feature>
<gene>
    <name evidence="7" type="ORF">LUZ63_017420</name>
</gene>
<keyword evidence="8" id="KW-1185">Reference proteome</keyword>
<keyword evidence="2 4" id="KW-0863">Zinc-finger</keyword>
<keyword evidence="1" id="KW-0479">Metal-binding</keyword>
<evidence type="ECO:0000256" key="1">
    <source>
        <dbReference type="ARBA" id="ARBA00022723"/>
    </source>
</evidence>
<evidence type="ECO:0000256" key="3">
    <source>
        <dbReference type="ARBA" id="ARBA00022833"/>
    </source>
</evidence>